<accession>A0A816K7H3</accession>
<gene>
    <name evidence="1" type="ORF">DARMORV10_C04P67740.1</name>
</gene>
<protein>
    <submittedName>
        <fullName evidence="1">(rape) hypothetical protein</fullName>
    </submittedName>
</protein>
<reference evidence="1" key="1">
    <citation type="submission" date="2021-01" db="EMBL/GenBank/DDBJ databases">
        <authorList>
            <consortium name="Genoscope - CEA"/>
            <person name="William W."/>
        </authorList>
    </citation>
    <scope>NUCLEOTIDE SEQUENCE</scope>
</reference>
<dbReference type="EMBL" id="HG994368">
    <property type="protein sequence ID" value="CAF1869607.1"/>
    <property type="molecule type" value="Genomic_DNA"/>
</dbReference>
<sequence length="37" mass="4705">MKTKKWHMDRRSRRNIDEKLIQNNERKVEVWSQFAFV</sequence>
<evidence type="ECO:0000313" key="1">
    <source>
        <dbReference type="EMBL" id="CAF1869607.1"/>
    </source>
</evidence>
<dbReference type="AlphaFoldDB" id="A0A816K7H3"/>
<name>A0A816K7H3_BRANA</name>
<proteinExistence type="predicted"/>
<organism evidence="1">
    <name type="scientific">Brassica napus</name>
    <name type="common">Rape</name>
    <dbReference type="NCBI Taxonomy" id="3708"/>
    <lineage>
        <taxon>Eukaryota</taxon>
        <taxon>Viridiplantae</taxon>
        <taxon>Streptophyta</taxon>
        <taxon>Embryophyta</taxon>
        <taxon>Tracheophyta</taxon>
        <taxon>Spermatophyta</taxon>
        <taxon>Magnoliopsida</taxon>
        <taxon>eudicotyledons</taxon>
        <taxon>Gunneridae</taxon>
        <taxon>Pentapetalae</taxon>
        <taxon>rosids</taxon>
        <taxon>malvids</taxon>
        <taxon>Brassicales</taxon>
        <taxon>Brassicaceae</taxon>
        <taxon>Brassiceae</taxon>
        <taxon>Brassica</taxon>
    </lineage>
</organism>
<dbReference type="Proteomes" id="UP001295469">
    <property type="component" value="Chromosome C04"/>
</dbReference>